<gene>
    <name evidence="2" type="ORF">GCM10011517_17150</name>
</gene>
<evidence type="ECO:0000259" key="1">
    <source>
        <dbReference type="Pfam" id="PF01656"/>
    </source>
</evidence>
<reference evidence="2" key="1">
    <citation type="journal article" date="2014" name="Int. J. Syst. Evol. Microbiol.">
        <title>Complete genome sequence of Corynebacterium casei LMG S-19264T (=DSM 44701T), isolated from a smear-ripened cheese.</title>
        <authorList>
            <consortium name="US DOE Joint Genome Institute (JGI-PGF)"/>
            <person name="Walter F."/>
            <person name="Albersmeier A."/>
            <person name="Kalinowski J."/>
            <person name="Ruckert C."/>
        </authorList>
    </citation>
    <scope>NUCLEOTIDE SEQUENCE</scope>
    <source>
        <strain evidence="2">CGMCC 1.16012</strain>
    </source>
</reference>
<keyword evidence="3" id="KW-1185">Reference proteome</keyword>
<dbReference type="PANTHER" id="PTHR13696">
    <property type="entry name" value="P-LOOP CONTAINING NUCLEOSIDE TRIPHOSPHATE HYDROLASE"/>
    <property type="match status" value="1"/>
</dbReference>
<accession>A0A917AGD0</accession>
<name>A0A917AGD0_9RHOB</name>
<dbReference type="InterPro" id="IPR002586">
    <property type="entry name" value="CobQ/CobB/MinD/ParA_Nub-bd_dom"/>
</dbReference>
<feature type="domain" description="CobQ/CobB/MinD/ParA nucleotide binding" evidence="1">
    <location>
        <begin position="6"/>
        <end position="166"/>
    </location>
</feature>
<dbReference type="OrthoDB" id="9804460at2"/>
<dbReference type="InterPro" id="IPR027417">
    <property type="entry name" value="P-loop_NTPase"/>
</dbReference>
<proteinExistence type="predicted"/>
<dbReference type="EMBL" id="BMKN01000002">
    <property type="protein sequence ID" value="GGE49949.1"/>
    <property type="molecule type" value="Genomic_DNA"/>
</dbReference>
<dbReference type="SUPFAM" id="SSF52540">
    <property type="entry name" value="P-loop containing nucleoside triphosphate hydrolases"/>
    <property type="match status" value="1"/>
</dbReference>
<dbReference type="NCBIfam" id="NF041546">
    <property type="entry name" value="ParA_partition"/>
    <property type="match status" value="1"/>
</dbReference>
<dbReference type="RefSeq" id="WP_095595225.1">
    <property type="nucleotide sequence ID" value="NZ_BMKN01000002.1"/>
</dbReference>
<dbReference type="Proteomes" id="UP000606730">
    <property type="component" value="Unassembled WGS sequence"/>
</dbReference>
<evidence type="ECO:0000313" key="3">
    <source>
        <dbReference type="Proteomes" id="UP000606730"/>
    </source>
</evidence>
<dbReference type="PIRSF" id="PIRSF009320">
    <property type="entry name" value="Nuc_binding_HP_1000"/>
    <property type="match status" value="1"/>
</dbReference>
<dbReference type="InterPro" id="IPR050678">
    <property type="entry name" value="DNA_Partitioning_ATPase"/>
</dbReference>
<dbReference type="Gene3D" id="3.40.50.300">
    <property type="entry name" value="P-loop containing nucleotide triphosphate hydrolases"/>
    <property type="match status" value="1"/>
</dbReference>
<evidence type="ECO:0000313" key="2">
    <source>
        <dbReference type="EMBL" id="GGE49949.1"/>
    </source>
</evidence>
<sequence>MAGKIITVAQQKGGSGKTTVTANLAVAFVRQGLRVALLDTDPQGSLGRWFMTRIEGMDTPDMEFSTSSAWGVSYETTKLAREFDIVLVDTPPKADSDLRHALRAGDMVLVPVASSHVDLWATEGVLELAERAGTGVAVVMNRTRPGTRLSAEVSEAAADMSLNVMDTALANRVIYAETLGQGQGVQEVRKTPAREEIDALAAEVLAFLND</sequence>
<organism evidence="2 3">
    <name type="scientific">Actibacterium pelagium</name>
    <dbReference type="NCBI Taxonomy" id="2029103"/>
    <lineage>
        <taxon>Bacteria</taxon>
        <taxon>Pseudomonadati</taxon>
        <taxon>Pseudomonadota</taxon>
        <taxon>Alphaproteobacteria</taxon>
        <taxon>Rhodobacterales</taxon>
        <taxon>Roseobacteraceae</taxon>
        <taxon>Actibacterium</taxon>
    </lineage>
</organism>
<dbReference type="InterPro" id="IPR048089">
    <property type="entry name" value="McdA"/>
</dbReference>
<dbReference type="PANTHER" id="PTHR13696:SF96">
    <property type="entry name" value="COBQ_COBB_MIND_PARA NUCLEOTIDE BINDING DOMAIN-CONTAINING PROTEIN"/>
    <property type="match status" value="1"/>
</dbReference>
<dbReference type="CDD" id="cd02042">
    <property type="entry name" value="ParAB_family"/>
    <property type="match status" value="1"/>
</dbReference>
<dbReference type="AlphaFoldDB" id="A0A917AGD0"/>
<reference evidence="2" key="2">
    <citation type="submission" date="2020-09" db="EMBL/GenBank/DDBJ databases">
        <authorList>
            <person name="Sun Q."/>
            <person name="Zhou Y."/>
        </authorList>
    </citation>
    <scope>NUCLEOTIDE SEQUENCE</scope>
    <source>
        <strain evidence="2">CGMCC 1.16012</strain>
    </source>
</reference>
<comment type="caution">
    <text evidence="2">The sequence shown here is derived from an EMBL/GenBank/DDBJ whole genome shotgun (WGS) entry which is preliminary data.</text>
</comment>
<dbReference type="Pfam" id="PF01656">
    <property type="entry name" value="CbiA"/>
    <property type="match status" value="1"/>
</dbReference>
<protein>
    <submittedName>
        <fullName evidence="2">Cobyrinic acid a,c-diamide synthase</fullName>
    </submittedName>
</protein>